<organism evidence="12 13">
    <name type="scientific">Sphaeramia orbicularis</name>
    <name type="common">orbiculate cardinalfish</name>
    <dbReference type="NCBI Taxonomy" id="375764"/>
    <lineage>
        <taxon>Eukaryota</taxon>
        <taxon>Metazoa</taxon>
        <taxon>Chordata</taxon>
        <taxon>Craniata</taxon>
        <taxon>Vertebrata</taxon>
        <taxon>Euteleostomi</taxon>
        <taxon>Actinopterygii</taxon>
        <taxon>Neopterygii</taxon>
        <taxon>Teleostei</taxon>
        <taxon>Neoteleostei</taxon>
        <taxon>Acanthomorphata</taxon>
        <taxon>Gobiaria</taxon>
        <taxon>Kurtiformes</taxon>
        <taxon>Apogonoidei</taxon>
        <taxon>Apogonidae</taxon>
        <taxon>Apogoninae</taxon>
        <taxon>Sphaeramia</taxon>
    </lineage>
</organism>
<reference evidence="12" key="3">
    <citation type="submission" date="2025-09" db="UniProtKB">
        <authorList>
            <consortium name="Ensembl"/>
        </authorList>
    </citation>
    <scope>IDENTIFICATION</scope>
</reference>
<dbReference type="SUPFAM" id="SSF50494">
    <property type="entry name" value="Trypsin-like serine proteases"/>
    <property type="match status" value="1"/>
</dbReference>
<dbReference type="InterPro" id="IPR009003">
    <property type="entry name" value="Peptidase_S1_PA"/>
</dbReference>
<dbReference type="Ensembl" id="ENSSORT00005010328.1">
    <property type="protein sequence ID" value="ENSSORP00005009998.1"/>
    <property type="gene ID" value="ENSSORG00005005447.1"/>
</dbReference>
<feature type="domain" description="Peptidase S1" evidence="11">
    <location>
        <begin position="36"/>
        <end position="230"/>
    </location>
</feature>
<evidence type="ECO:0000256" key="4">
    <source>
        <dbReference type="ARBA" id="ARBA00022825"/>
    </source>
</evidence>
<feature type="signal peptide" evidence="10">
    <location>
        <begin position="1"/>
        <end position="22"/>
    </location>
</feature>
<dbReference type="Pfam" id="PF00089">
    <property type="entry name" value="Trypsin"/>
    <property type="match status" value="1"/>
</dbReference>
<keyword evidence="3 9" id="KW-0378">Hydrolase</keyword>
<dbReference type="InterPro" id="IPR001314">
    <property type="entry name" value="Peptidase_S1A"/>
</dbReference>
<dbReference type="AlphaFoldDB" id="A0A672YZN4"/>
<comment type="catalytic activity">
    <reaction evidence="7">
        <text>Preferential cleavage: Arg-|-Xaa, Lys-|-Xaa.</text>
        <dbReference type="EC" id="3.4.21.4"/>
    </reaction>
</comment>
<gene>
    <name evidence="12" type="primary">LOC115417947</name>
</gene>
<dbReference type="CDD" id="cd00190">
    <property type="entry name" value="Tryp_SPc"/>
    <property type="match status" value="1"/>
</dbReference>
<dbReference type="GO" id="GO:0004252">
    <property type="term" value="F:serine-type endopeptidase activity"/>
    <property type="evidence" value="ECO:0007669"/>
    <property type="project" value="UniProtKB-EC"/>
</dbReference>
<evidence type="ECO:0000259" key="11">
    <source>
        <dbReference type="PROSITE" id="PS50240"/>
    </source>
</evidence>
<feature type="chain" id="PRO_5025532490" description="trypsin" evidence="10">
    <location>
        <begin position="23"/>
        <end position="236"/>
    </location>
</feature>
<proteinExistence type="predicted"/>
<sequence length="236" mass="26557">TNMMNLCCFILLFAFSPSQVRGNEIPSNGKEFSCFLIREDFVLTAAHCRHTMTVVLGAHNITRKEPSQQRMEVDEYFEHPHYNGKFNDDIMLLKLKTNAKLNKFVKIVALPRKNGKIPANIKCSVSGWGKTGPTAVSSDVLKEATEKLQFTEECKHKWQESFNSATMICTTFDKKSGGICQGDSGGPLFCNKTPQGIAAFTACEDCDNPKYPHVFTKISFYIPWIEEVLKRSENIA</sequence>
<dbReference type="PROSITE" id="PS00135">
    <property type="entry name" value="TRYPSIN_SER"/>
    <property type="match status" value="1"/>
</dbReference>
<comment type="subcellular location">
    <subcellularLocation>
        <location evidence="1">Secreted</location>
        <location evidence="1">Extracellular space</location>
    </subcellularLocation>
</comment>
<evidence type="ECO:0000256" key="8">
    <source>
        <dbReference type="ARBA" id="ARBA00038868"/>
    </source>
</evidence>
<dbReference type="InParanoid" id="A0A672YZN4"/>
<reference evidence="12" key="2">
    <citation type="submission" date="2025-08" db="UniProtKB">
        <authorList>
            <consortium name="Ensembl"/>
        </authorList>
    </citation>
    <scope>IDENTIFICATION</scope>
</reference>
<evidence type="ECO:0000256" key="5">
    <source>
        <dbReference type="ARBA" id="ARBA00023145"/>
    </source>
</evidence>
<protein>
    <recommendedName>
        <fullName evidence="8">trypsin</fullName>
        <ecNumber evidence="8">3.4.21.4</ecNumber>
    </recommendedName>
</protein>
<dbReference type="PANTHER" id="PTHR24271:SF80">
    <property type="entry name" value="GRANZYME 3, TANDEM DUPLICATE 1-RELATED"/>
    <property type="match status" value="1"/>
</dbReference>
<keyword evidence="13" id="KW-1185">Reference proteome</keyword>
<dbReference type="Proteomes" id="UP000472271">
    <property type="component" value="Chromosome 4"/>
</dbReference>
<dbReference type="GO" id="GO:0005576">
    <property type="term" value="C:extracellular region"/>
    <property type="evidence" value="ECO:0007669"/>
    <property type="project" value="UniProtKB-SubCell"/>
</dbReference>
<evidence type="ECO:0000256" key="9">
    <source>
        <dbReference type="RuleBase" id="RU363034"/>
    </source>
</evidence>
<dbReference type="GO" id="GO:0006508">
    <property type="term" value="P:proteolysis"/>
    <property type="evidence" value="ECO:0007669"/>
    <property type="project" value="UniProtKB-KW"/>
</dbReference>
<evidence type="ECO:0000256" key="2">
    <source>
        <dbReference type="ARBA" id="ARBA00022670"/>
    </source>
</evidence>
<reference evidence="12" key="1">
    <citation type="submission" date="2019-06" db="EMBL/GenBank/DDBJ databases">
        <authorList>
            <consortium name="Wellcome Sanger Institute Data Sharing"/>
        </authorList>
    </citation>
    <scope>NUCLEOTIDE SEQUENCE [LARGE SCALE GENOMIC DNA]</scope>
</reference>
<keyword evidence="6" id="KW-1015">Disulfide bond</keyword>
<dbReference type="PANTHER" id="PTHR24271">
    <property type="entry name" value="KALLIKREIN-RELATED"/>
    <property type="match status" value="1"/>
</dbReference>
<dbReference type="FunCoup" id="A0A672YZN4">
    <property type="interactions" value="936"/>
</dbReference>
<evidence type="ECO:0000313" key="12">
    <source>
        <dbReference type="Ensembl" id="ENSSORP00005009998.1"/>
    </source>
</evidence>
<keyword evidence="2 9" id="KW-0645">Protease</keyword>
<dbReference type="FunFam" id="2.40.10.10:FF:000005">
    <property type="entry name" value="Serine protease 37"/>
    <property type="match status" value="1"/>
</dbReference>
<dbReference type="InterPro" id="IPR043504">
    <property type="entry name" value="Peptidase_S1_PA_chymotrypsin"/>
</dbReference>
<evidence type="ECO:0000256" key="1">
    <source>
        <dbReference type="ARBA" id="ARBA00004239"/>
    </source>
</evidence>
<dbReference type="PROSITE" id="PS50240">
    <property type="entry name" value="TRYPSIN_DOM"/>
    <property type="match status" value="1"/>
</dbReference>
<keyword evidence="5" id="KW-0865">Zymogen</keyword>
<dbReference type="SMART" id="SM00020">
    <property type="entry name" value="Tryp_SPc"/>
    <property type="match status" value="1"/>
</dbReference>
<accession>A0A672YZN4</accession>
<evidence type="ECO:0000256" key="7">
    <source>
        <dbReference type="ARBA" id="ARBA00036320"/>
    </source>
</evidence>
<dbReference type="PROSITE" id="PS00134">
    <property type="entry name" value="TRYPSIN_HIS"/>
    <property type="match status" value="1"/>
</dbReference>
<dbReference type="Gene3D" id="2.40.10.10">
    <property type="entry name" value="Trypsin-like serine proteases"/>
    <property type="match status" value="2"/>
</dbReference>
<evidence type="ECO:0000313" key="13">
    <source>
        <dbReference type="Proteomes" id="UP000472271"/>
    </source>
</evidence>
<dbReference type="InterPro" id="IPR018114">
    <property type="entry name" value="TRYPSIN_HIS"/>
</dbReference>
<keyword evidence="10" id="KW-0732">Signal</keyword>
<dbReference type="PRINTS" id="PR00722">
    <property type="entry name" value="CHYMOTRYPSIN"/>
</dbReference>
<name>A0A672YZN4_9TELE</name>
<dbReference type="InterPro" id="IPR001254">
    <property type="entry name" value="Trypsin_dom"/>
</dbReference>
<dbReference type="InterPro" id="IPR033116">
    <property type="entry name" value="TRYPSIN_SER"/>
</dbReference>
<evidence type="ECO:0000256" key="10">
    <source>
        <dbReference type="SAM" id="SignalP"/>
    </source>
</evidence>
<evidence type="ECO:0000256" key="3">
    <source>
        <dbReference type="ARBA" id="ARBA00022801"/>
    </source>
</evidence>
<evidence type="ECO:0000256" key="6">
    <source>
        <dbReference type="ARBA" id="ARBA00023157"/>
    </source>
</evidence>
<dbReference type="EC" id="3.4.21.4" evidence="8"/>
<keyword evidence="4 9" id="KW-0720">Serine protease</keyword>